<dbReference type="AlphaFoldDB" id="A0A396JAW7"/>
<dbReference type="Gramene" id="rna10196">
    <property type="protein sequence ID" value="RHN74184.1"/>
    <property type="gene ID" value="gene10196"/>
</dbReference>
<gene>
    <name evidence="1" type="ORF">MtrunA17_Chr2g0307441</name>
</gene>
<evidence type="ECO:0000313" key="1">
    <source>
        <dbReference type="EMBL" id="RHN74184.1"/>
    </source>
</evidence>
<dbReference type="Proteomes" id="UP000265566">
    <property type="component" value="Chromosome 2"/>
</dbReference>
<protein>
    <submittedName>
        <fullName evidence="1">Uncharacterized protein</fullName>
    </submittedName>
</protein>
<proteinExistence type="predicted"/>
<dbReference type="EMBL" id="PSQE01000002">
    <property type="protein sequence ID" value="RHN74184.1"/>
    <property type="molecule type" value="Genomic_DNA"/>
</dbReference>
<comment type="caution">
    <text evidence="1">The sequence shown here is derived from an EMBL/GenBank/DDBJ whole genome shotgun (WGS) entry which is preliminary data.</text>
</comment>
<organism evidence="1">
    <name type="scientific">Medicago truncatula</name>
    <name type="common">Barrel medic</name>
    <name type="synonym">Medicago tribuloides</name>
    <dbReference type="NCBI Taxonomy" id="3880"/>
    <lineage>
        <taxon>Eukaryota</taxon>
        <taxon>Viridiplantae</taxon>
        <taxon>Streptophyta</taxon>
        <taxon>Embryophyta</taxon>
        <taxon>Tracheophyta</taxon>
        <taxon>Spermatophyta</taxon>
        <taxon>Magnoliopsida</taxon>
        <taxon>eudicotyledons</taxon>
        <taxon>Gunneridae</taxon>
        <taxon>Pentapetalae</taxon>
        <taxon>rosids</taxon>
        <taxon>fabids</taxon>
        <taxon>Fabales</taxon>
        <taxon>Fabaceae</taxon>
        <taxon>Papilionoideae</taxon>
        <taxon>50 kb inversion clade</taxon>
        <taxon>NPAAA clade</taxon>
        <taxon>Hologalegina</taxon>
        <taxon>IRL clade</taxon>
        <taxon>Trifolieae</taxon>
        <taxon>Medicago</taxon>
    </lineage>
</organism>
<sequence>MSFCRYYLQFGYNDSIASAFLKVETLLGYASETCLKCGHIVISITTLKT</sequence>
<name>A0A396JAW7_MEDTR</name>
<reference evidence="1" key="1">
    <citation type="journal article" date="2018" name="Nat. Plants">
        <title>Whole-genome landscape of Medicago truncatula symbiotic genes.</title>
        <authorList>
            <person name="Pecrix Y."/>
            <person name="Gamas P."/>
            <person name="Carrere S."/>
        </authorList>
    </citation>
    <scope>NUCLEOTIDE SEQUENCE</scope>
    <source>
        <tissue evidence="1">Leaves</tissue>
    </source>
</reference>
<accession>A0A396JAW7</accession>